<evidence type="ECO:0000313" key="1">
    <source>
        <dbReference type="EMBL" id="KKK66398.1"/>
    </source>
</evidence>
<feature type="non-terminal residue" evidence="1">
    <location>
        <position position="30"/>
    </location>
</feature>
<comment type="caution">
    <text evidence="1">The sequence shown here is derived from an EMBL/GenBank/DDBJ whole genome shotgun (WGS) entry which is preliminary data.</text>
</comment>
<dbReference type="AlphaFoldDB" id="A0A0F8XC56"/>
<protein>
    <submittedName>
        <fullName evidence="1">Uncharacterized protein</fullName>
    </submittedName>
</protein>
<gene>
    <name evidence="1" type="ORF">LCGC14_2964480</name>
</gene>
<organism evidence="1">
    <name type="scientific">marine sediment metagenome</name>
    <dbReference type="NCBI Taxonomy" id="412755"/>
    <lineage>
        <taxon>unclassified sequences</taxon>
        <taxon>metagenomes</taxon>
        <taxon>ecological metagenomes</taxon>
    </lineage>
</organism>
<name>A0A0F8XC56_9ZZZZ</name>
<sequence>MKSIKNTARIAGVLYLLVIVFGIFAEKYVR</sequence>
<reference evidence="1" key="1">
    <citation type="journal article" date="2015" name="Nature">
        <title>Complex archaea that bridge the gap between prokaryotes and eukaryotes.</title>
        <authorList>
            <person name="Spang A."/>
            <person name="Saw J.H."/>
            <person name="Jorgensen S.L."/>
            <person name="Zaremba-Niedzwiedzka K."/>
            <person name="Martijn J."/>
            <person name="Lind A.E."/>
            <person name="van Eijk R."/>
            <person name="Schleper C."/>
            <person name="Guy L."/>
            <person name="Ettema T.J."/>
        </authorList>
    </citation>
    <scope>NUCLEOTIDE SEQUENCE</scope>
</reference>
<proteinExistence type="predicted"/>
<dbReference type="EMBL" id="LAZR01060097">
    <property type="protein sequence ID" value="KKK66398.1"/>
    <property type="molecule type" value="Genomic_DNA"/>
</dbReference>
<accession>A0A0F8XC56</accession>